<evidence type="ECO:0000256" key="1">
    <source>
        <dbReference type="ARBA" id="ARBA00022490"/>
    </source>
</evidence>
<dbReference type="InterPro" id="IPR029063">
    <property type="entry name" value="SAM-dependent_MTases_sf"/>
</dbReference>
<dbReference type="GO" id="GO:0008170">
    <property type="term" value="F:N-methyltransferase activity"/>
    <property type="evidence" value="ECO:0007669"/>
    <property type="project" value="UniProtKB-ARBA"/>
</dbReference>
<dbReference type="GO" id="GO:0003676">
    <property type="term" value="F:nucleic acid binding"/>
    <property type="evidence" value="ECO:0007669"/>
    <property type="project" value="InterPro"/>
</dbReference>
<dbReference type="InterPro" id="IPR007848">
    <property type="entry name" value="Small_mtfrase_dom"/>
</dbReference>
<gene>
    <name evidence="8" type="ORF">DF222_09480</name>
</gene>
<name>A0A2U1T4V5_9CORY</name>
<dbReference type="Pfam" id="PF25004">
    <property type="entry name" value="DUF7782"/>
    <property type="match status" value="1"/>
</dbReference>
<dbReference type="EMBL" id="QEEZ01000020">
    <property type="protein sequence ID" value="PWC01034.1"/>
    <property type="molecule type" value="Genomic_DNA"/>
</dbReference>
<dbReference type="PANTHER" id="PTHR47816">
    <property type="entry name" value="RIBOSOMAL RNA SMALL SUBUNIT METHYLTRANSFERASE C"/>
    <property type="match status" value="1"/>
</dbReference>
<feature type="domain" description="DUF7782" evidence="7">
    <location>
        <begin position="383"/>
        <end position="500"/>
    </location>
</feature>
<dbReference type="Pfam" id="PF23186">
    <property type="entry name" value="DUF7059"/>
    <property type="match status" value="1"/>
</dbReference>
<evidence type="ECO:0000313" key="9">
    <source>
        <dbReference type="Proteomes" id="UP000244989"/>
    </source>
</evidence>
<protein>
    <submittedName>
        <fullName evidence="8">rRNA methyltransferase</fullName>
    </submittedName>
</protein>
<dbReference type="InterPro" id="IPR055487">
    <property type="entry name" value="DUF7059"/>
</dbReference>
<keyword evidence="4 8" id="KW-0808">Transferase</keyword>
<dbReference type="PROSITE" id="PS00092">
    <property type="entry name" value="N6_MTASE"/>
    <property type="match status" value="1"/>
</dbReference>
<dbReference type="AlphaFoldDB" id="A0A2U1T4V5"/>
<dbReference type="RefSeq" id="WP_108431384.1">
    <property type="nucleotide sequence ID" value="NZ_CP026947.1"/>
</dbReference>
<evidence type="ECO:0000259" key="5">
    <source>
        <dbReference type="Pfam" id="PF05175"/>
    </source>
</evidence>
<dbReference type="OrthoDB" id="129465at2"/>
<evidence type="ECO:0000256" key="4">
    <source>
        <dbReference type="ARBA" id="ARBA00022679"/>
    </source>
</evidence>
<dbReference type="GO" id="GO:0032259">
    <property type="term" value="P:methylation"/>
    <property type="evidence" value="ECO:0007669"/>
    <property type="project" value="UniProtKB-KW"/>
</dbReference>
<evidence type="ECO:0000313" key="8">
    <source>
        <dbReference type="EMBL" id="PWC01034.1"/>
    </source>
</evidence>
<dbReference type="InterPro" id="IPR002052">
    <property type="entry name" value="DNA_methylase_N6_adenine_CS"/>
</dbReference>
<comment type="caution">
    <text evidence="8">The sequence shown here is derived from an EMBL/GenBank/DDBJ whole genome shotgun (WGS) entry which is preliminary data.</text>
</comment>
<reference evidence="9" key="1">
    <citation type="submission" date="2018-04" db="EMBL/GenBank/DDBJ databases">
        <authorList>
            <person name="Liu S."/>
            <person name="Wang Z."/>
            <person name="Li J."/>
        </authorList>
    </citation>
    <scope>NUCLEOTIDE SEQUENCE [LARGE SCALE GENOMIC DNA]</scope>
    <source>
        <strain evidence="9">2189</strain>
    </source>
</reference>
<evidence type="ECO:0000256" key="2">
    <source>
        <dbReference type="ARBA" id="ARBA00022552"/>
    </source>
</evidence>
<dbReference type="PANTHER" id="PTHR47816:SF4">
    <property type="entry name" value="RIBOSOMAL RNA SMALL SUBUNIT METHYLTRANSFERASE C"/>
    <property type="match status" value="1"/>
</dbReference>
<evidence type="ECO:0000259" key="7">
    <source>
        <dbReference type="Pfam" id="PF25004"/>
    </source>
</evidence>
<keyword evidence="1" id="KW-0963">Cytoplasm</keyword>
<evidence type="ECO:0000259" key="6">
    <source>
        <dbReference type="Pfam" id="PF23186"/>
    </source>
</evidence>
<dbReference type="CDD" id="cd02440">
    <property type="entry name" value="AdoMet_MTases"/>
    <property type="match status" value="1"/>
</dbReference>
<organism evidence="8 9">
    <name type="scientific">Corynebacterium yudongzhengii</name>
    <dbReference type="NCBI Taxonomy" id="2080740"/>
    <lineage>
        <taxon>Bacteria</taxon>
        <taxon>Bacillati</taxon>
        <taxon>Actinomycetota</taxon>
        <taxon>Actinomycetes</taxon>
        <taxon>Mycobacteriales</taxon>
        <taxon>Corynebacteriaceae</taxon>
        <taxon>Corynebacterium</taxon>
    </lineage>
</organism>
<dbReference type="Gene3D" id="3.40.50.150">
    <property type="entry name" value="Vaccinia Virus protein VP39"/>
    <property type="match status" value="1"/>
</dbReference>
<keyword evidence="2" id="KW-0698">rRNA processing</keyword>
<proteinExistence type="predicted"/>
<dbReference type="SUPFAM" id="SSF53335">
    <property type="entry name" value="S-adenosyl-L-methionine-dependent methyltransferases"/>
    <property type="match status" value="1"/>
</dbReference>
<dbReference type="KEGG" id="cyz:C3B44_04805"/>
<dbReference type="InterPro" id="IPR046977">
    <property type="entry name" value="RsmC/RlmG"/>
</dbReference>
<accession>A0A2U1T4V5</accession>
<keyword evidence="9" id="KW-1185">Reference proteome</keyword>
<keyword evidence="3 8" id="KW-0489">Methyltransferase</keyword>
<sequence length="505" mass="54311">MADRTPLTSAARLLGDVFRSHGFTADGVAAHLGPAATDALHRGEPGAVRRLLNDGSALSRLIRFFILREPLSRARVEALLGRTALEGLIAAEAVAVDGEKVQLLIDVRPHVIAGTDHWVFSDADASMTAHVPGPEHVPGVGAASLSLLQACDLTDVDSVLDLGTGSGVLALGQLGCALSVTATDVHPRALGFAEATLAASGSDAELLEGSWFEPVASRRFERIVANPPFVVGAGKIGHVYRDSGLELDGATAKVVEQAREHLVEGGTAIMLGAWAHTGGSDWRQRVASWLPDRGVDAWVLQRDVADPELYVGTWLRDESIDPRSEEGRSRTEQWLEFFSRNEVTGIGFGFIALRALDENEPTQLTAEELTQPFTDPLGPEITEYFLRNAWLRQHSPEEIAGAQFQLRPTVAREDVFLPDQDAGVGFKRQVIRLTRTDGPRFSHEVDEALVTILAGLQPEGLPLADTVGLYAMTRGLDEDALTDQAVAAVADLIRHGLVLPSELID</sequence>
<dbReference type="InterPro" id="IPR056684">
    <property type="entry name" value="DUF7782"/>
</dbReference>
<dbReference type="Proteomes" id="UP000244989">
    <property type="component" value="Unassembled WGS sequence"/>
</dbReference>
<feature type="domain" description="DUF7059" evidence="6">
    <location>
        <begin position="21"/>
        <end position="102"/>
    </location>
</feature>
<feature type="domain" description="Methyltransferase small" evidence="5">
    <location>
        <begin position="143"/>
        <end position="270"/>
    </location>
</feature>
<dbReference type="GO" id="GO:0008757">
    <property type="term" value="F:S-adenosylmethionine-dependent methyltransferase activity"/>
    <property type="evidence" value="ECO:0007669"/>
    <property type="project" value="InterPro"/>
</dbReference>
<dbReference type="Pfam" id="PF05175">
    <property type="entry name" value="MTS"/>
    <property type="match status" value="1"/>
</dbReference>
<dbReference type="GO" id="GO:0006364">
    <property type="term" value="P:rRNA processing"/>
    <property type="evidence" value="ECO:0007669"/>
    <property type="project" value="UniProtKB-KW"/>
</dbReference>
<evidence type="ECO:0000256" key="3">
    <source>
        <dbReference type="ARBA" id="ARBA00022603"/>
    </source>
</evidence>